<dbReference type="CDD" id="cd06224">
    <property type="entry name" value="REM"/>
    <property type="match status" value="1"/>
</dbReference>
<evidence type="ECO:0000313" key="4">
    <source>
        <dbReference type="Proteomes" id="UP000005447"/>
    </source>
</evidence>
<accession>H0VZA7</accession>
<dbReference type="SMART" id="SM00229">
    <property type="entry name" value="RasGEFN"/>
    <property type="match status" value="1"/>
</dbReference>
<dbReference type="Pfam" id="PF00618">
    <property type="entry name" value="RasGEF_N"/>
    <property type="match status" value="1"/>
</dbReference>
<name>H0VZA7_CAVPO</name>
<dbReference type="VEuPathDB" id="HostDB:ENSCPOG00000021530"/>
<dbReference type="HOGENOM" id="CLU_112704_0_0_1"/>
<reference evidence="4" key="1">
    <citation type="journal article" date="2011" name="Nature">
        <title>A high-resolution map of human evolutionary constraint using 29 mammals.</title>
        <authorList>
            <person name="Lindblad-Toh K."/>
            <person name="Garber M."/>
            <person name="Zuk O."/>
            <person name="Lin M.F."/>
            <person name="Parker B.J."/>
            <person name="Washietl S."/>
            <person name="Kheradpour P."/>
            <person name="Ernst J."/>
            <person name="Jordan G."/>
            <person name="Mauceli E."/>
            <person name="Ward L.D."/>
            <person name="Lowe C.B."/>
            <person name="Holloway A.K."/>
            <person name="Clamp M."/>
            <person name="Gnerre S."/>
            <person name="Alfoldi J."/>
            <person name="Beal K."/>
            <person name="Chang J."/>
            <person name="Clawson H."/>
            <person name="Cuff J."/>
            <person name="Di Palma F."/>
            <person name="Fitzgerald S."/>
            <person name="Flicek P."/>
            <person name="Guttman M."/>
            <person name="Hubisz M.J."/>
            <person name="Jaffe D.B."/>
            <person name="Jungreis I."/>
            <person name="Kent W.J."/>
            <person name="Kostka D."/>
            <person name="Lara M."/>
            <person name="Martins A.L."/>
            <person name="Massingham T."/>
            <person name="Moltke I."/>
            <person name="Raney B.J."/>
            <person name="Rasmussen M.D."/>
            <person name="Robinson J."/>
            <person name="Stark A."/>
            <person name="Vilella A.J."/>
            <person name="Wen J."/>
            <person name="Xie X."/>
            <person name="Zody M.C."/>
            <person name="Baldwin J."/>
            <person name="Bloom T."/>
            <person name="Chin C.W."/>
            <person name="Heiman D."/>
            <person name="Nicol R."/>
            <person name="Nusbaum C."/>
            <person name="Young S."/>
            <person name="Wilkinson J."/>
            <person name="Worley K.C."/>
            <person name="Kovar C.L."/>
            <person name="Muzny D.M."/>
            <person name="Gibbs R.A."/>
            <person name="Cree A."/>
            <person name="Dihn H.H."/>
            <person name="Fowler G."/>
            <person name="Jhangiani S."/>
            <person name="Joshi V."/>
            <person name="Lee S."/>
            <person name="Lewis L.R."/>
            <person name="Nazareth L.V."/>
            <person name="Okwuonu G."/>
            <person name="Santibanez J."/>
            <person name="Warren W.C."/>
            <person name="Mardis E.R."/>
            <person name="Weinstock G.M."/>
            <person name="Wilson R.K."/>
            <person name="Delehaunty K."/>
            <person name="Dooling D."/>
            <person name="Fronik C."/>
            <person name="Fulton L."/>
            <person name="Fulton B."/>
            <person name="Graves T."/>
            <person name="Minx P."/>
            <person name="Sodergren E."/>
            <person name="Birney E."/>
            <person name="Margulies E.H."/>
            <person name="Herrero J."/>
            <person name="Green E.D."/>
            <person name="Haussler D."/>
            <person name="Siepel A."/>
            <person name="Goldman N."/>
            <person name="Pollard K.S."/>
            <person name="Pedersen J.S."/>
            <person name="Lander E.S."/>
            <person name="Kellis M."/>
        </authorList>
    </citation>
    <scope>NUCLEOTIDE SEQUENCE [LARGE SCALE GENOMIC DNA]</scope>
    <source>
        <strain evidence="4">2N</strain>
    </source>
</reference>
<feature type="domain" description="N-terminal Ras-GEF" evidence="2">
    <location>
        <begin position="22"/>
        <end position="141"/>
    </location>
</feature>
<sequence>MFSCCFPKREGSGHKSWWREGVIRRLRADMLKELVDNLVPAHLRRDPFFVPAFLAIYRRFATTRQVLDLLFLRYQSFLPDSEEDEQNKSALSSILETWLLQYPGDFCQHPDMDNLKQIVAYAFLNLSDSDIILQACRLWAQ</sequence>
<protein>
    <recommendedName>
        <fullName evidence="2">N-terminal Ras-GEF domain-containing protein</fullName>
    </recommendedName>
</protein>
<proteinExistence type="predicted"/>
<dbReference type="Gene3D" id="1.20.870.10">
    <property type="entry name" value="Son of sevenless (SoS) protein Chain: S domain 1"/>
    <property type="match status" value="1"/>
</dbReference>
<dbReference type="InParanoid" id="H0VZA7"/>
<evidence type="ECO:0000259" key="2">
    <source>
        <dbReference type="PROSITE" id="PS50212"/>
    </source>
</evidence>
<dbReference type="AlphaFoldDB" id="H0VZA7"/>
<dbReference type="Proteomes" id="UP000005447">
    <property type="component" value="Unassembled WGS sequence"/>
</dbReference>
<reference evidence="3" key="3">
    <citation type="submission" date="2025-09" db="UniProtKB">
        <authorList>
            <consortium name="Ensembl"/>
        </authorList>
    </citation>
    <scope>IDENTIFICATION</scope>
    <source>
        <strain evidence="3">2N</strain>
    </source>
</reference>
<dbReference type="InterPro" id="IPR000651">
    <property type="entry name" value="Ras-like_Gua-exchang_fac_N"/>
</dbReference>
<dbReference type="PANTHER" id="PTHR46793">
    <property type="entry name" value="1700018F24RIK PROTEIN-RELATED-RELATED"/>
    <property type="match status" value="1"/>
</dbReference>
<dbReference type="OMA" id="ACRLWAQ"/>
<keyword evidence="1" id="KW-0344">Guanine-nucleotide releasing factor</keyword>
<dbReference type="GeneTree" id="ENSGT00940000153181"/>
<dbReference type="Ensembl" id="ENSCPOT00000023503.2">
    <property type="protein sequence ID" value="ENSCPOP00000016039.2"/>
    <property type="gene ID" value="ENSCPOG00000021530.2"/>
</dbReference>
<dbReference type="PROSITE" id="PS50212">
    <property type="entry name" value="RASGEF_NTER"/>
    <property type="match status" value="1"/>
</dbReference>
<dbReference type="PANTHER" id="PTHR46793:SF3">
    <property type="entry name" value="RIKEN CDNA 4930596D02 GENE"/>
    <property type="match status" value="1"/>
</dbReference>
<dbReference type="InterPro" id="IPR023578">
    <property type="entry name" value="Ras_GEF_dom_sf"/>
</dbReference>
<dbReference type="Bgee" id="ENSCPOG00000021530">
    <property type="expression patterns" value="Expressed in testis and 10 other cell types or tissues"/>
</dbReference>
<keyword evidence="4" id="KW-1185">Reference proteome</keyword>
<organism evidence="3 4">
    <name type="scientific">Cavia porcellus</name>
    <name type="common">Guinea pig</name>
    <dbReference type="NCBI Taxonomy" id="10141"/>
    <lineage>
        <taxon>Eukaryota</taxon>
        <taxon>Metazoa</taxon>
        <taxon>Chordata</taxon>
        <taxon>Craniata</taxon>
        <taxon>Vertebrata</taxon>
        <taxon>Euteleostomi</taxon>
        <taxon>Mammalia</taxon>
        <taxon>Eutheria</taxon>
        <taxon>Euarchontoglires</taxon>
        <taxon>Glires</taxon>
        <taxon>Rodentia</taxon>
        <taxon>Hystricomorpha</taxon>
        <taxon>Caviidae</taxon>
        <taxon>Cavia</taxon>
    </lineage>
</organism>
<evidence type="ECO:0000313" key="3">
    <source>
        <dbReference type="Ensembl" id="ENSCPOP00000016039.2"/>
    </source>
</evidence>
<reference evidence="3" key="2">
    <citation type="submission" date="2025-08" db="UniProtKB">
        <authorList>
            <consortium name="Ensembl"/>
        </authorList>
    </citation>
    <scope>IDENTIFICATION</scope>
    <source>
        <strain evidence="3">2N</strain>
    </source>
</reference>
<evidence type="ECO:0000256" key="1">
    <source>
        <dbReference type="PROSITE-ProRule" id="PRU00135"/>
    </source>
</evidence>
<dbReference type="SUPFAM" id="SSF48366">
    <property type="entry name" value="Ras GEF"/>
    <property type="match status" value="1"/>
</dbReference>
<dbReference type="EMBL" id="AAKN02025604">
    <property type="status" value="NOT_ANNOTATED_CDS"/>
    <property type="molecule type" value="Genomic_DNA"/>
</dbReference>
<dbReference type="GO" id="GO:0005085">
    <property type="term" value="F:guanyl-nucleotide exchange factor activity"/>
    <property type="evidence" value="ECO:0007669"/>
    <property type="project" value="UniProtKB-KW"/>
</dbReference>
<dbReference type="STRING" id="10141.ENSCPOP00000016039"/>